<dbReference type="PANTHER" id="PTHR22829:SF5">
    <property type="entry name" value="INTEGRAL MEMBRANE PROTEIN GPR155"/>
    <property type="match status" value="1"/>
</dbReference>
<feature type="transmembrane region" description="Helical" evidence="5">
    <location>
        <begin position="37"/>
        <end position="57"/>
    </location>
</feature>
<dbReference type="GO" id="GO:0055085">
    <property type="term" value="P:transmembrane transport"/>
    <property type="evidence" value="ECO:0007669"/>
    <property type="project" value="InterPro"/>
</dbReference>
<evidence type="ECO:0000313" key="8">
    <source>
        <dbReference type="EMBL" id="RWS13758.1"/>
    </source>
</evidence>
<dbReference type="Proteomes" id="UP000285301">
    <property type="component" value="Unassembled WGS sequence"/>
</dbReference>
<feature type="transmembrane region" description="Helical" evidence="5">
    <location>
        <begin position="236"/>
        <end position="255"/>
    </location>
</feature>
<feature type="transmembrane region" description="Helical" evidence="5">
    <location>
        <begin position="337"/>
        <end position="361"/>
    </location>
</feature>
<feature type="transmembrane region" description="Helical" evidence="5">
    <location>
        <begin position="642"/>
        <end position="663"/>
    </location>
</feature>
<evidence type="ECO:0000256" key="5">
    <source>
        <dbReference type="SAM" id="Phobius"/>
    </source>
</evidence>
<dbReference type="GO" id="GO:0016020">
    <property type="term" value="C:membrane"/>
    <property type="evidence" value="ECO:0007669"/>
    <property type="project" value="UniProtKB-SubCell"/>
</dbReference>
<keyword evidence="4 5" id="KW-0472">Membrane</keyword>
<reference evidence="6" key="2">
    <citation type="submission" date="2018-11" db="EMBL/GenBank/DDBJ databases">
        <title>Trombidioid mite genomics.</title>
        <authorList>
            <person name="Dong X."/>
        </authorList>
    </citation>
    <scope>NUCLEOTIDE SEQUENCE</scope>
    <source>
        <strain evidence="6">UoL-WK</strain>
    </source>
</reference>
<gene>
    <name evidence="6" type="ORF">B4U79_03746</name>
    <name evidence="7" type="ORF">B4U79_06193</name>
    <name evidence="8" type="ORF">B4U79_07707</name>
</gene>
<feature type="transmembrane region" description="Helical" evidence="5">
    <location>
        <begin position="168"/>
        <end position="194"/>
    </location>
</feature>
<dbReference type="AlphaFoldDB" id="A0A3S3PDH8"/>
<keyword evidence="2 5" id="KW-0812">Transmembrane</keyword>
<feature type="transmembrane region" description="Helical" evidence="5">
    <location>
        <begin position="402"/>
        <end position="431"/>
    </location>
</feature>
<protein>
    <submittedName>
        <fullName evidence="6">Integral membrane protein GPR155-like protein</fullName>
    </submittedName>
</protein>
<evidence type="ECO:0000313" key="6">
    <source>
        <dbReference type="EMBL" id="RWS10226.1"/>
    </source>
</evidence>
<evidence type="ECO:0000256" key="2">
    <source>
        <dbReference type="ARBA" id="ARBA00022692"/>
    </source>
</evidence>
<dbReference type="EMBL" id="NCKU01002180">
    <property type="protein sequence ID" value="RWS10226.1"/>
    <property type="molecule type" value="Genomic_DNA"/>
</dbReference>
<feature type="transmembrane region" description="Helical" evidence="5">
    <location>
        <begin position="603"/>
        <end position="622"/>
    </location>
</feature>
<feature type="transmembrane region" description="Helical" evidence="5">
    <location>
        <begin position="484"/>
        <end position="507"/>
    </location>
</feature>
<feature type="transmembrane region" description="Helical" evidence="5">
    <location>
        <begin position="275"/>
        <end position="294"/>
    </location>
</feature>
<feature type="transmembrane region" description="Helical" evidence="5">
    <location>
        <begin position="128"/>
        <end position="148"/>
    </location>
</feature>
<dbReference type="PANTHER" id="PTHR22829">
    <property type="entry name" value="DEP DOMAIN PROTEIN"/>
    <property type="match status" value="1"/>
</dbReference>
<proteinExistence type="predicted"/>
<accession>A0A3S3PDH8</accession>
<feature type="transmembrane region" description="Helical" evidence="5">
    <location>
        <begin position="443"/>
        <end position="464"/>
    </location>
</feature>
<comment type="caution">
    <text evidence="6">The sequence shown here is derived from an EMBL/GenBank/DDBJ whole genome shotgun (WGS) entry which is preliminary data.</text>
</comment>
<sequence>MYFIYVIIECFSIILIGYVTAKCGLISETEAIGITRFVGYFSLPSLIFKSLATFNLADVNWNIVLGIFAAKAILFIAVAVLTLILTKPAELSKAGLYGIFCTQSNDFAIGYPLLVSLYSKTHPLFPKYIYILAPVQLLMINPCGVVMIEIEKHWNSVTGNRVQQMFSFIFNLILGIFKNPIILMTGLGVLWSVLFNHWLPQIFEKILGTLGDAFSATALFLLGLTLYNNSSIRRETIFLTMLFVGVKIILLPLIIKISIEVITPSNENVLELSSFGFLYGTFPAAPTPFIIAMNQEMNADIVAAGMAISTMLSGPLMVVSGNMVALKSSSVAQIEEYLFETVSIVSFVAIPCTFMVLLTFFKQRKWQTVIQKILTLLFLSQLLVAFGGYFSEDISQTEEKNFAYYLECLLAVVGLNACRIWCAVLALTLALMKTGRFNNSHRVYDAIMSIAFVTIFASFIDIFVNLFMEKKRNDVLEITKTHNLLTVIVLVICIMISIVSMVAHHFLKLRSMSYEAINDKTSNESGVLNVKGSDRVMYKRKTLTIENQYEEIVNGVNGKPNNHIVDLTHTNTENSSNNSQCSTSDCSSEKSVSYESQDVSSSLILVLVLIVSMLVALTVKIGSHMNNKSNGVFVELEFLDVALNYGQGIASFLLFGLNSTIFYKYVNKCLTKASIA</sequence>
<feature type="transmembrane region" description="Helical" evidence="5">
    <location>
        <begin position="206"/>
        <end position="224"/>
    </location>
</feature>
<dbReference type="EMBL" id="NCKU01001378">
    <property type="protein sequence ID" value="RWS12252.1"/>
    <property type="molecule type" value="Genomic_DNA"/>
</dbReference>
<organism evidence="6 9">
    <name type="scientific">Dinothrombium tinctorium</name>
    <dbReference type="NCBI Taxonomy" id="1965070"/>
    <lineage>
        <taxon>Eukaryota</taxon>
        <taxon>Metazoa</taxon>
        <taxon>Ecdysozoa</taxon>
        <taxon>Arthropoda</taxon>
        <taxon>Chelicerata</taxon>
        <taxon>Arachnida</taxon>
        <taxon>Acari</taxon>
        <taxon>Acariformes</taxon>
        <taxon>Trombidiformes</taxon>
        <taxon>Prostigmata</taxon>
        <taxon>Anystina</taxon>
        <taxon>Parasitengona</taxon>
        <taxon>Trombidioidea</taxon>
        <taxon>Trombidiidae</taxon>
        <taxon>Dinothrombium</taxon>
    </lineage>
</organism>
<evidence type="ECO:0000313" key="7">
    <source>
        <dbReference type="EMBL" id="RWS12252.1"/>
    </source>
</evidence>
<dbReference type="EMBL" id="NCKU01000889">
    <property type="protein sequence ID" value="RWS13758.1"/>
    <property type="molecule type" value="Genomic_DNA"/>
</dbReference>
<dbReference type="InterPro" id="IPR051832">
    <property type="entry name" value="mTOR-Rac_regulators"/>
</dbReference>
<feature type="transmembrane region" description="Helical" evidence="5">
    <location>
        <begin position="301"/>
        <end position="325"/>
    </location>
</feature>
<reference evidence="6 9" key="1">
    <citation type="journal article" date="2018" name="Gigascience">
        <title>Genomes of trombidid mites reveal novel predicted allergens and laterally-transferred genes associated with secondary metabolism.</title>
        <authorList>
            <person name="Dong X."/>
            <person name="Chaisiri K."/>
            <person name="Xia D."/>
            <person name="Armstrong S.D."/>
            <person name="Fang Y."/>
            <person name="Donnelly M.J."/>
            <person name="Kadowaki T."/>
            <person name="McGarry J.W."/>
            <person name="Darby A.C."/>
            <person name="Makepeace B.L."/>
        </authorList>
    </citation>
    <scope>NUCLEOTIDE SEQUENCE [LARGE SCALE GENOMIC DNA]</scope>
    <source>
        <strain evidence="6">UoL-WK</strain>
    </source>
</reference>
<evidence type="ECO:0000313" key="9">
    <source>
        <dbReference type="Proteomes" id="UP000285301"/>
    </source>
</evidence>
<keyword evidence="3 5" id="KW-1133">Transmembrane helix</keyword>
<comment type="subcellular location">
    <subcellularLocation>
        <location evidence="1">Membrane</location>
        <topology evidence="1">Multi-pass membrane protein</topology>
    </subcellularLocation>
</comment>
<dbReference type="OrthoDB" id="6511743at2759"/>
<evidence type="ECO:0000256" key="4">
    <source>
        <dbReference type="ARBA" id="ARBA00023136"/>
    </source>
</evidence>
<evidence type="ECO:0000256" key="1">
    <source>
        <dbReference type="ARBA" id="ARBA00004141"/>
    </source>
</evidence>
<evidence type="ECO:0000256" key="3">
    <source>
        <dbReference type="ARBA" id="ARBA00022989"/>
    </source>
</evidence>
<keyword evidence="9" id="KW-1185">Reference proteome</keyword>
<feature type="transmembrane region" description="Helical" evidence="5">
    <location>
        <begin position="63"/>
        <end position="84"/>
    </location>
</feature>
<dbReference type="Pfam" id="PF03547">
    <property type="entry name" value="Mem_trans"/>
    <property type="match status" value="1"/>
</dbReference>
<dbReference type="InterPro" id="IPR004776">
    <property type="entry name" value="Mem_transp_PIN-like"/>
</dbReference>
<feature type="transmembrane region" description="Helical" evidence="5">
    <location>
        <begin position="373"/>
        <end position="390"/>
    </location>
</feature>
<name>A0A3S3PDH8_9ACAR</name>
<dbReference type="GO" id="GO:0030514">
    <property type="term" value="P:negative regulation of BMP signaling pathway"/>
    <property type="evidence" value="ECO:0007669"/>
    <property type="project" value="TreeGrafter"/>
</dbReference>
<feature type="transmembrane region" description="Helical" evidence="5">
    <location>
        <begin position="6"/>
        <end position="25"/>
    </location>
</feature>